<dbReference type="GO" id="GO:0003676">
    <property type="term" value="F:nucleic acid binding"/>
    <property type="evidence" value="ECO:0007669"/>
    <property type="project" value="InterPro"/>
</dbReference>
<sequence>MNVLDLGLFNALQSVQYQTDSHTTVALIDAVKRVFERIQADTIDKTFLTLQKVMEKAIENEGGNNFQLPRIKKIPFSRGAPTSSLPIASELVCKEFSFLERMANLNLDDAEKGNVQRRSLEIRGMKISHMDDTLQGCWNCGQDHWLSEYTSLNEDEKKEVDARKRKVSVAKRLPRLSEARAKNRMFSFEVDNGKVITIPACPEKGVTDTVIPDSLVETLVNAGVELYVNNISSRSTAWEMQKYSETVAKR</sequence>
<proteinExistence type="predicted"/>
<organism evidence="1">
    <name type="scientific">Albugo laibachii Nc14</name>
    <dbReference type="NCBI Taxonomy" id="890382"/>
    <lineage>
        <taxon>Eukaryota</taxon>
        <taxon>Sar</taxon>
        <taxon>Stramenopiles</taxon>
        <taxon>Oomycota</taxon>
        <taxon>Peronosporomycetes</taxon>
        <taxon>Albuginales</taxon>
        <taxon>Albuginaceae</taxon>
        <taxon>Albugo</taxon>
    </lineage>
</organism>
<dbReference type="PANTHER" id="PTHR47169:SF2">
    <property type="entry name" value="OS01G0541250 PROTEIN"/>
    <property type="match status" value="1"/>
</dbReference>
<accession>F0W9M0</accession>
<name>F0W9M0_9STRA</name>
<reference evidence="1" key="1">
    <citation type="journal article" date="2011" name="PLoS Biol.">
        <title>Gene gain and loss during evolution of obligate parasitism in the white rust pathogen of Arabidopsis thaliana.</title>
        <authorList>
            <person name="Kemen E."/>
            <person name="Gardiner A."/>
            <person name="Schultz-Larsen T."/>
            <person name="Kemen A.C."/>
            <person name="Balmuth A.L."/>
            <person name="Robert-Seilaniantz A."/>
            <person name="Bailey K."/>
            <person name="Holub E."/>
            <person name="Studholme D.J."/>
            <person name="Maclean D."/>
            <person name="Jones J.D."/>
        </authorList>
    </citation>
    <scope>NUCLEOTIDE SEQUENCE</scope>
</reference>
<gene>
    <name evidence="1" type="primary">AlNc14C40G3475</name>
    <name evidence="1" type="ORF">ALNC14_039810</name>
</gene>
<evidence type="ECO:0000313" key="1">
    <source>
        <dbReference type="EMBL" id="CCA17838.1"/>
    </source>
</evidence>
<dbReference type="InterPro" id="IPR036397">
    <property type="entry name" value="RNaseH_sf"/>
</dbReference>
<protein>
    <submittedName>
        <fullName evidence="1">AlNc14C40G3475 protein</fullName>
    </submittedName>
</protein>
<reference evidence="1" key="2">
    <citation type="submission" date="2011-02" db="EMBL/GenBank/DDBJ databases">
        <authorList>
            <person name="MacLean D."/>
        </authorList>
    </citation>
    <scope>NUCLEOTIDE SEQUENCE</scope>
</reference>
<dbReference type="AlphaFoldDB" id="F0W9M0"/>
<dbReference type="HOGENOM" id="CLU_1112987_0_0_1"/>
<dbReference type="EMBL" id="FR824085">
    <property type="protein sequence ID" value="CCA17838.1"/>
    <property type="molecule type" value="Genomic_DNA"/>
</dbReference>
<dbReference type="PANTHER" id="PTHR47169">
    <property type="entry name" value="OS01G0541250 PROTEIN"/>
    <property type="match status" value="1"/>
</dbReference>
<dbReference type="Gene3D" id="3.30.420.10">
    <property type="entry name" value="Ribonuclease H-like superfamily/Ribonuclease H"/>
    <property type="match status" value="1"/>
</dbReference>